<keyword evidence="1" id="KW-1133">Transmembrane helix</keyword>
<keyword evidence="1" id="KW-0472">Membrane</keyword>
<keyword evidence="1" id="KW-0812">Transmembrane</keyword>
<name>A0A089PWI6_9ENTR</name>
<accession>A0A089PWI6</accession>
<protein>
    <recommendedName>
        <fullName evidence="4">DUF3566 domain-containing protein</fullName>
    </recommendedName>
</protein>
<feature type="transmembrane region" description="Helical" evidence="1">
    <location>
        <begin position="20"/>
        <end position="43"/>
    </location>
</feature>
<dbReference type="RefSeq" id="WP_038472367.1">
    <property type="nucleotide sequence ID" value="NZ_CP009451.1"/>
</dbReference>
<dbReference type="EMBL" id="CP009451">
    <property type="protein sequence ID" value="AIR03291.1"/>
    <property type="molecule type" value="Genomic_DNA"/>
</dbReference>
<sequence>MSKTSLQVKRVPLVSLLKIFGIGLSIPMTILGLISGIMGFLGFNGVMLNGQQVYGFSALVAGPLISIIVTLFLVLFFGFISWLGLRVFCKFRVLNLSIHLDKIEPARE</sequence>
<evidence type="ECO:0008006" key="4">
    <source>
        <dbReference type="Google" id="ProtNLM"/>
    </source>
</evidence>
<gene>
    <name evidence="2" type="ORF">JT31_01195</name>
</gene>
<dbReference type="KEGG" id="cnt:JT31_01195"/>
<evidence type="ECO:0000256" key="1">
    <source>
        <dbReference type="SAM" id="Phobius"/>
    </source>
</evidence>
<evidence type="ECO:0000313" key="2">
    <source>
        <dbReference type="EMBL" id="AIR03291.1"/>
    </source>
</evidence>
<dbReference type="Proteomes" id="UP000029481">
    <property type="component" value="Chromosome"/>
</dbReference>
<proteinExistence type="predicted"/>
<reference evidence="2 3" key="1">
    <citation type="submission" date="2014-09" db="EMBL/GenBank/DDBJ databases">
        <title>Cedecea neteri SSMD04 Genome Sequencing.</title>
        <authorList>
            <person name="Tan J.-Y."/>
        </authorList>
    </citation>
    <scope>NUCLEOTIDE SEQUENCE [LARGE SCALE GENOMIC DNA]</scope>
    <source>
        <strain evidence="2 3">SSMD04</strain>
    </source>
</reference>
<feature type="transmembrane region" description="Helical" evidence="1">
    <location>
        <begin position="63"/>
        <end position="85"/>
    </location>
</feature>
<dbReference type="OrthoDB" id="5739213at2"/>
<organism evidence="2 3">
    <name type="scientific">Cedecea neteri</name>
    <dbReference type="NCBI Taxonomy" id="158822"/>
    <lineage>
        <taxon>Bacteria</taxon>
        <taxon>Pseudomonadati</taxon>
        <taxon>Pseudomonadota</taxon>
        <taxon>Gammaproteobacteria</taxon>
        <taxon>Enterobacterales</taxon>
        <taxon>Enterobacteriaceae</taxon>
        <taxon>Cedecea</taxon>
    </lineage>
</organism>
<keyword evidence="3" id="KW-1185">Reference proteome</keyword>
<evidence type="ECO:0000313" key="3">
    <source>
        <dbReference type="Proteomes" id="UP000029481"/>
    </source>
</evidence>
<dbReference type="AlphaFoldDB" id="A0A089PWI6"/>